<name>A0A0E3JTH0_9CAUD</name>
<sequence length="212" mass="21758">MTLSMLAVHQAAQNLLDCVCTAVDALPLSVPGLAGCPCRVGVVPAAPAADGCDGGCDLGADEWPGQLTVNVVRLFATDALTFPRETGPSAASGTGLGVRSLKNCAMPQVTAVELLVTLFRCVPGPTDEGCPPSMAELDASAMQYHADMLAVQQGVLCCFAGTDTTRRNGRRYVMGQTTTIGPSGACVGFQTRVLVALDDVLPPVPAAQLKAI</sequence>
<protein>
    <submittedName>
        <fullName evidence="1">Uncharacterized protein</fullName>
    </submittedName>
</protein>
<dbReference type="OrthoDB" id="18870at10239"/>
<dbReference type="Proteomes" id="UP000033007">
    <property type="component" value="Segment"/>
</dbReference>
<organism evidence="1 2">
    <name type="scientific">Streptomyces phage YDN12</name>
    <dbReference type="NCBI Taxonomy" id="1636183"/>
    <lineage>
        <taxon>Viruses</taxon>
        <taxon>Duplodnaviria</taxon>
        <taxon>Heunggongvirae</taxon>
        <taxon>Uroviricota</taxon>
        <taxon>Caudoviricetes</taxon>
        <taxon>Woodruffvirus</taxon>
        <taxon>Woodruffvirus YDN12</taxon>
    </lineage>
</organism>
<keyword evidence="2" id="KW-1185">Reference proteome</keyword>
<dbReference type="EMBL" id="KP876465">
    <property type="protein sequence ID" value="AKA61686.1"/>
    <property type="molecule type" value="Genomic_DNA"/>
</dbReference>
<proteinExistence type="predicted"/>
<dbReference type="GeneID" id="26641648"/>
<evidence type="ECO:0000313" key="1">
    <source>
        <dbReference type="EMBL" id="AKA61686.1"/>
    </source>
</evidence>
<dbReference type="RefSeq" id="YP_009215322.1">
    <property type="nucleotide sequence ID" value="NC_028974.1"/>
</dbReference>
<accession>A0A0E3JTH0</accession>
<dbReference type="KEGG" id="vg:26641648"/>
<reference evidence="1 2" key="1">
    <citation type="submission" date="2015-03" db="EMBL/GenBank/DDBJ databases">
        <authorList>
            <person name="Djamen P.Y."/>
            <person name="Nguyen L."/>
            <person name="Gibbs Z.A."/>
            <person name="Donegan-Quick R."/>
            <person name="Visi D.K."/>
            <person name="Allen M.S."/>
            <person name="Hughes L.E."/>
            <person name="Bradley K.W."/>
            <person name="Asai D.J."/>
            <person name="Bowman C.A."/>
            <person name="Russell D.A."/>
            <person name="Pope W.H."/>
            <person name="Jacobs-Sera D."/>
            <person name="Hendrix R.W."/>
            <person name="Hatfull G.F."/>
        </authorList>
    </citation>
    <scope>NUCLEOTIDE SEQUENCE [LARGE SCALE GENOMIC DNA]</scope>
</reference>
<evidence type="ECO:0000313" key="2">
    <source>
        <dbReference type="Proteomes" id="UP000033007"/>
    </source>
</evidence>
<gene>
    <name evidence="1" type="ORF">SEA_YDN12_19</name>
</gene>